<keyword evidence="3" id="KW-1185">Reference proteome</keyword>
<proteinExistence type="predicted"/>
<name>A0ABU4NNH7_9ACTN</name>
<sequence>MPVPVDGDALAAVGPGQLSRTVAPFALEALETGLGLGIRIRIRIRAGASLVAAVIATLGLRLCRRRRYGGSTHHPKPY</sequence>
<keyword evidence="1" id="KW-0472">Membrane</keyword>
<dbReference type="Proteomes" id="UP001271274">
    <property type="component" value="Unassembled WGS sequence"/>
</dbReference>
<feature type="transmembrane region" description="Helical" evidence="1">
    <location>
        <begin position="42"/>
        <end position="63"/>
    </location>
</feature>
<comment type="caution">
    <text evidence="2">The sequence shown here is derived from an EMBL/GenBank/DDBJ whole genome shotgun (WGS) entry which is preliminary data.</text>
</comment>
<accession>A0ABU4NNH7</accession>
<evidence type="ECO:0000256" key="1">
    <source>
        <dbReference type="SAM" id="Phobius"/>
    </source>
</evidence>
<gene>
    <name evidence="2" type="ORF">PV662_29225</name>
</gene>
<protein>
    <submittedName>
        <fullName evidence="2">Uncharacterized protein</fullName>
    </submittedName>
</protein>
<dbReference type="RefSeq" id="WP_319058245.1">
    <property type="nucleotide sequence ID" value="NZ_JARAUR010000561.1"/>
</dbReference>
<reference evidence="2 3" key="1">
    <citation type="journal article" date="2023" name="Microb. Genom.">
        <title>Mesoterricola silvestris gen. nov., sp. nov., Mesoterricola sediminis sp. nov., Geothrix oryzae sp. nov., Geothrix edaphica sp. nov., Geothrix rubra sp. nov., and Geothrix limicola sp. nov., six novel members of Acidobacteriota isolated from soils.</title>
        <authorList>
            <person name="Weisberg A.J."/>
            <person name="Pearce E."/>
            <person name="Kramer C.G."/>
            <person name="Chang J.H."/>
            <person name="Clarke C.R."/>
        </authorList>
    </citation>
    <scope>NUCLEOTIDE SEQUENCE [LARGE SCALE GENOMIC DNA]</scope>
    <source>
        <strain evidence="2 3">ID09-01A</strain>
    </source>
</reference>
<organism evidence="2 3">
    <name type="scientific">Streptomyces europaeiscabiei</name>
    <dbReference type="NCBI Taxonomy" id="146819"/>
    <lineage>
        <taxon>Bacteria</taxon>
        <taxon>Bacillati</taxon>
        <taxon>Actinomycetota</taxon>
        <taxon>Actinomycetes</taxon>
        <taxon>Kitasatosporales</taxon>
        <taxon>Streptomycetaceae</taxon>
        <taxon>Streptomyces</taxon>
    </lineage>
</organism>
<evidence type="ECO:0000313" key="3">
    <source>
        <dbReference type="Proteomes" id="UP001271274"/>
    </source>
</evidence>
<evidence type="ECO:0000313" key="2">
    <source>
        <dbReference type="EMBL" id="MDX3703767.1"/>
    </source>
</evidence>
<dbReference type="EMBL" id="JARAYU010000012">
    <property type="protein sequence ID" value="MDX3703767.1"/>
    <property type="molecule type" value="Genomic_DNA"/>
</dbReference>
<keyword evidence="1" id="KW-1133">Transmembrane helix</keyword>
<keyword evidence="1" id="KW-0812">Transmembrane</keyword>